<dbReference type="InterPro" id="IPR050628">
    <property type="entry name" value="SNF2_RAD54_helicase_TF"/>
</dbReference>
<dbReference type="InterPro" id="IPR000330">
    <property type="entry name" value="SNF2_N"/>
</dbReference>
<evidence type="ECO:0000259" key="10">
    <source>
        <dbReference type="PROSITE" id="PS51194"/>
    </source>
</evidence>
<dbReference type="InterPro" id="IPR001650">
    <property type="entry name" value="Helicase_C-like"/>
</dbReference>
<feature type="region of interest" description="Disordered" evidence="9">
    <location>
        <begin position="1407"/>
        <end position="1434"/>
    </location>
</feature>
<dbReference type="Gene3D" id="3.30.40.10">
    <property type="entry name" value="Zinc/RING finger domain, C3HC4 (zinc finger)"/>
    <property type="match status" value="1"/>
</dbReference>
<feature type="region of interest" description="Disordered" evidence="9">
    <location>
        <begin position="622"/>
        <end position="652"/>
    </location>
</feature>
<proteinExistence type="inferred from homology"/>
<accession>K8ET37</accession>
<dbReference type="SMART" id="SM00256">
    <property type="entry name" value="FBOX"/>
    <property type="match status" value="1"/>
</dbReference>
<keyword evidence="7" id="KW-0862">Zinc</keyword>
<dbReference type="Pfam" id="PF00176">
    <property type="entry name" value="SNF2-rel_dom"/>
    <property type="match status" value="1"/>
</dbReference>
<dbReference type="InterPro" id="IPR001810">
    <property type="entry name" value="F-box_dom"/>
</dbReference>
<feature type="region of interest" description="Disordered" evidence="9">
    <location>
        <begin position="401"/>
        <end position="472"/>
    </location>
</feature>
<evidence type="ECO:0000256" key="9">
    <source>
        <dbReference type="SAM" id="MobiDB-lite"/>
    </source>
</evidence>
<dbReference type="SMART" id="SM00490">
    <property type="entry name" value="HELICc"/>
    <property type="match status" value="1"/>
</dbReference>
<dbReference type="GeneID" id="19017044"/>
<evidence type="ECO:0000313" key="11">
    <source>
        <dbReference type="EMBL" id="CCO15600.1"/>
    </source>
</evidence>
<dbReference type="RefSeq" id="XP_007514163.1">
    <property type="nucleotide sequence ID" value="XM_007514101.1"/>
</dbReference>
<organism evidence="11 12">
    <name type="scientific">Bathycoccus prasinos</name>
    <dbReference type="NCBI Taxonomy" id="41875"/>
    <lineage>
        <taxon>Eukaryota</taxon>
        <taxon>Viridiplantae</taxon>
        <taxon>Chlorophyta</taxon>
        <taxon>Mamiellophyceae</taxon>
        <taxon>Mamiellales</taxon>
        <taxon>Bathycoccaceae</taxon>
        <taxon>Bathycoccus</taxon>
    </lineage>
</organism>
<dbReference type="GO" id="GO:0016787">
    <property type="term" value="F:hydrolase activity"/>
    <property type="evidence" value="ECO:0007669"/>
    <property type="project" value="UniProtKB-KW"/>
</dbReference>
<feature type="domain" description="Helicase C-terminal" evidence="10">
    <location>
        <begin position="1261"/>
        <end position="1418"/>
    </location>
</feature>
<comment type="similarity">
    <text evidence="1">Belongs to the SNF2/RAD54 helicase family. RAD16 subfamily.</text>
</comment>
<protein>
    <recommendedName>
        <fullName evidence="10">Helicase C-terminal domain-containing protein</fullName>
    </recommendedName>
</protein>
<dbReference type="Gene3D" id="3.40.50.10810">
    <property type="entry name" value="Tandem AAA-ATPase domain"/>
    <property type="match status" value="1"/>
</dbReference>
<dbReference type="GO" id="GO:0008094">
    <property type="term" value="F:ATP-dependent activity, acting on DNA"/>
    <property type="evidence" value="ECO:0007669"/>
    <property type="project" value="TreeGrafter"/>
</dbReference>
<keyword evidence="8" id="KW-0067">ATP-binding</keyword>
<dbReference type="GO" id="GO:0008270">
    <property type="term" value="F:zinc ion binding"/>
    <property type="evidence" value="ECO:0007669"/>
    <property type="project" value="UniProtKB-KW"/>
</dbReference>
<evidence type="ECO:0000313" key="12">
    <source>
        <dbReference type="Proteomes" id="UP000198341"/>
    </source>
</evidence>
<dbReference type="KEGG" id="bpg:Bathy03g05070"/>
<keyword evidence="4" id="KW-0863">Zinc-finger</keyword>
<dbReference type="EMBL" id="FO082276">
    <property type="protein sequence ID" value="CCO15600.1"/>
    <property type="molecule type" value="Genomic_DNA"/>
</dbReference>
<name>K8ET37_9CHLO</name>
<dbReference type="PROSITE" id="PS51194">
    <property type="entry name" value="HELICASE_CTER"/>
    <property type="match status" value="1"/>
</dbReference>
<dbReference type="PANTHER" id="PTHR45626:SF14">
    <property type="entry name" value="ATP-DEPENDENT DNA HELICASE (EUROFUNG)"/>
    <property type="match status" value="1"/>
</dbReference>
<keyword evidence="12" id="KW-1185">Reference proteome</keyword>
<dbReference type="OrthoDB" id="448448at2759"/>
<evidence type="ECO:0000256" key="4">
    <source>
        <dbReference type="ARBA" id="ARBA00022771"/>
    </source>
</evidence>
<dbReference type="Gene3D" id="3.40.50.300">
    <property type="entry name" value="P-loop containing nucleotide triphosphate hydrolases"/>
    <property type="match status" value="1"/>
</dbReference>
<gene>
    <name evidence="11" type="ORF">Bathy03g05070</name>
</gene>
<dbReference type="GO" id="GO:0005634">
    <property type="term" value="C:nucleus"/>
    <property type="evidence" value="ECO:0007669"/>
    <property type="project" value="TreeGrafter"/>
</dbReference>
<dbReference type="Proteomes" id="UP000198341">
    <property type="component" value="Chromosome 3"/>
</dbReference>
<reference evidence="11 12" key="1">
    <citation type="submission" date="2011-10" db="EMBL/GenBank/DDBJ databases">
        <authorList>
            <person name="Genoscope - CEA"/>
        </authorList>
    </citation>
    <scope>NUCLEOTIDE SEQUENCE [LARGE SCALE GENOMIC DNA]</scope>
    <source>
        <strain evidence="11 12">RCC 1105</strain>
    </source>
</reference>
<dbReference type="InterPro" id="IPR049730">
    <property type="entry name" value="SNF2/RAD54-like_C"/>
</dbReference>
<dbReference type="GO" id="GO:0006281">
    <property type="term" value="P:DNA repair"/>
    <property type="evidence" value="ECO:0007669"/>
    <property type="project" value="TreeGrafter"/>
</dbReference>
<dbReference type="InterPro" id="IPR038718">
    <property type="entry name" value="SNF2-like_sf"/>
</dbReference>
<dbReference type="InterPro" id="IPR001841">
    <property type="entry name" value="Znf_RING"/>
</dbReference>
<dbReference type="CDD" id="cd18793">
    <property type="entry name" value="SF2_C_SNF"/>
    <property type="match status" value="1"/>
</dbReference>
<evidence type="ECO:0000256" key="7">
    <source>
        <dbReference type="ARBA" id="ARBA00022833"/>
    </source>
</evidence>
<sequence length="1856" mass="210224">MRIRGEFRVHVRARTSSHSSRGGALKRRQHLLLLLTEEAHARGEWEIEKGGGVSSSSVLEKHVLDLLSRDVVEIRLVEKVNGTTEEEEEKEKEKEDKELFVAAVRGKLPRGLFFKTNEVEKEEAEKRREDGIAKFPKSLAFVLTHFLDQREQREREQKQGKEEAKREKKKTKKSFCGVIGCQMHRGAGEHDTLKSQLEKLRPEARKDSKLPTIDRFDERFPCPGDLPALALERIVKNLDAKSAGRLQCVSKGFRAVMDQTSPGLKLTLHPHQRAALAWMRMRERRDSLGVVLEPGWVELFASNDDDDENGNREEFPFYMQTSTGILSRTPPNYFSDSCGGALCDEPGLGKTVTVCALILATRGSYAPPPKGLTIKFEHPEKENMEEKVPYYVDEPVFEEEQVATPADDAADEEEEDIKEEDAEDKDAKTPSSEAKINSKKHEQPGKKKRNNQLLAASKTPTSNLRRSRRSSASTPLGLYANLEKKGMLVGALPTLASYATNENKSGRGRNYEDLYFNEDVSTWSSPPGYYYRNANKNTKDVANDDGRESLKRNTRFFMQSFKLSHARSGKEPTRDVIEFVLRNAGEISEKKYLVIPPFRRNDDQPMVLDAFNIIRRASSKSQSGYAFGPPSLSAVQQQQEDEEEKKNGREPGDILVLDKRALHDAWLEIEREESGFKVPQLQKLDNPTIIGGKRIYLAKTTLIIVPQPLVAHWLEQIAYCCGSRKREDGIPRIGVIHNQTHDSERRAERNNYYGLGSYVQKLENICECDTYRTDEWRTNGRMEEWKEELADKDIIILPLSALSSQFGNKDSAFFQIHFNRIVLDEGHQIGASLALSNRFHVITNLKSHAKWLMTGTPTPATFRGATVAHLQPLLGFLKQSPFDANARLFATLVSRPLEQRNVNNNKKKKEENDTDKSVAMIYARSEAARILLELLQRIMIRTCKSHIRLPPVRKITHSVPFTKEHALSYNRMVSHVQRSMLLADWFDPNHEQSLLSSKNAKEARQTVVNLREAACVIGDMPLTYSNDEIDEAEQDLSAHLKAKLNMTDAVKIQGMINRVIPAMTRYEFVCDVCGILAYLPMVTPCAHVLCVECVQNKSTMMKGGNDDDNDDDAKRVRRPAPRGCAKCGIPYKMQEATPREDNPMPCQPVPQDLIELQCSYVQRGWTVNMNDERSSHESSKADFLLSRLRELNVAVTKTQLESVEATERIVKEHLVEVHANRENFSEADLEHLANQVPYLRYGYRTDTRMKGLIELPILRREVDASFDATKKLPKIVVFSSFKTHLHVVDVCLTEGRVPLQSLSRQGYSREQKDAALSQFRDDPDCPVLLLDRSAAEGLDLSFVNRVFLMEPLENVSLEEQVISRAHRMGQQSIVHVEVLVARGTAEETMLEARAAFIKWEKAEKEKRSHDNYERKDEENDQSAEKMENSLAEEVNRSGRRVLEKLSLVDIEENAEPKSHEENFFSEKEEEDFASTIQIQQEEAVNVVNNIHKNITKADASDEWRVRVKCNRSSIYELRLPNRENTTVAELQRMCLEATGIRAEEKPIIECGFPMRSCEDLPKTCAIGLLGVRNRDFVSVETAASLTLKKEEETLMTATNVVAAEEIPPPEPIAAKNNHGKKRKQQKNDDVRDDVADAKLRRKLNGILPDSEIASARMLDDPDGRDDNDDFLSRQREGMAQSAAVLLRATQGGATTELRTELRNAIDERMIETQGRQKVAAVLNNQYSIQPLPNDPAGRLLATYAIAKELALKTQHQKSQLQDVFPEIPLPFLIALLKIVAENDQDRVNLAPERMAMASPRVFWNVVKHARRAGGGDKPVLSFALALEALAPGVADWESLCTRERLKPSRYSEYVSH</sequence>
<dbReference type="SMART" id="SM00184">
    <property type="entry name" value="RING"/>
    <property type="match status" value="1"/>
</dbReference>
<dbReference type="InterPro" id="IPR017907">
    <property type="entry name" value="Znf_RING_CS"/>
</dbReference>
<keyword evidence="3" id="KW-0547">Nucleotide-binding</keyword>
<dbReference type="PROSITE" id="PS00518">
    <property type="entry name" value="ZF_RING_1"/>
    <property type="match status" value="1"/>
</dbReference>
<dbReference type="PANTHER" id="PTHR45626">
    <property type="entry name" value="TRANSCRIPTION TERMINATION FACTOR 2-RELATED"/>
    <property type="match status" value="1"/>
</dbReference>
<evidence type="ECO:0000256" key="2">
    <source>
        <dbReference type="ARBA" id="ARBA00022723"/>
    </source>
</evidence>
<dbReference type="SUPFAM" id="SSF52540">
    <property type="entry name" value="P-loop containing nucleoside triphosphate hydrolases"/>
    <property type="match status" value="2"/>
</dbReference>
<evidence type="ECO:0000256" key="8">
    <source>
        <dbReference type="ARBA" id="ARBA00022840"/>
    </source>
</evidence>
<dbReference type="SUPFAM" id="SSF57850">
    <property type="entry name" value="RING/U-box"/>
    <property type="match status" value="1"/>
</dbReference>
<keyword evidence="5" id="KW-0378">Hydrolase</keyword>
<dbReference type="InterPro" id="IPR013083">
    <property type="entry name" value="Znf_RING/FYVE/PHD"/>
</dbReference>
<keyword evidence="2" id="KW-0479">Metal-binding</keyword>
<dbReference type="InterPro" id="IPR027417">
    <property type="entry name" value="P-loop_NTPase"/>
</dbReference>
<evidence type="ECO:0000256" key="1">
    <source>
        <dbReference type="ARBA" id="ARBA00008438"/>
    </source>
</evidence>
<dbReference type="Pfam" id="PF00646">
    <property type="entry name" value="F-box"/>
    <property type="match status" value="1"/>
</dbReference>
<feature type="compositionally biased region" description="Acidic residues" evidence="9">
    <location>
        <begin position="408"/>
        <end position="424"/>
    </location>
</feature>
<evidence type="ECO:0000256" key="6">
    <source>
        <dbReference type="ARBA" id="ARBA00022806"/>
    </source>
</evidence>
<dbReference type="eggNOG" id="KOG1001">
    <property type="taxonomic scope" value="Eukaryota"/>
</dbReference>
<evidence type="ECO:0000256" key="3">
    <source>
        <dbReference type="ARBA" id="ARBA00022741"/>
    </source>
</evidence>
<feature type="compositionally biased region" description="Polar residues" evidence="9">
    <location>
        <begin position="451"/>
        <end position="464"/>
    </location>
</feature>
<dbReference type="Pfam" id="PF00271">
    <property type="entry name" value="Helicase_C"/>
    <property type="match status" value="1"/>
</dbReference>
<keyword evidence="6" id="KW-0347">Helicase</keyword>
<dbReference type="InterPro" id="IPR014001">
    <property type="entry name" value="Helicase_ATP-bd"/>
</dbReference>
<dbReference type="GO" id="GO:0004386">
    <property type="term" value="F:helicase activity"/>
    <property type="evidence" value="ECO:0007669"/>
    <property type="project" value="UniProtKB-KW"/>
</dbReference>
<dbReference type="eggNOG" id="KOG1002">
    <property type="taxonomic scope" value="Eukaryota"/>
</dbReference>
<feature type="region of interest" description="Disordered" evidence="9">
    <location>
        <begin position="1602"/>
        <end position="1633"/>
    </location>
</feature>
<dbReference type="SMART" id="SM00487">
    <property type="entry name" value="DEXDc"/>
    <property type="match status" value="1"/>
</dbReference>
<evidence type="ECO:0000256" key="5">
    <source>
        <dbReference type="ARBA" id="ARBA00022801"/>
    </source>
</evidence>
<dbReference type="GO" id="GO:0005524">
    <property type="term" value="F:ATP binding"/>
    <property type="evidence" value="ECO:0007669"/>
    <property type="project" value="UniProtKB-KW"/>
</dbReference>
<dbReference type="STRING" id="41875.K8ET37"/>